<gene>
    <name evidence="1" type="ORF">B0T23DRAFT_399134</name>
</gene>
<name>A0AAJ0MMV5_9PEZI</name>
<keyword evidence="2" id="KW-1185">Reference proteome</keyword>
<dbReference type="EMBL" id="JAULSX010000008">
    <property type="protein sequence ID" value="KAK3486740.1"/>
    <property type="molecule type" value="Genomic_DNA"/>
</dbReference>
<evidence type="ECO:0000313" key="2">
    <source>
        <dbReference type="Proteomes" id="UP001285908"/>
    </source>
</evidence>
<reference evidence="1 2" key="1">
    <citation type="journal article" date="2023" name="Mol. Phylogenet. Evol.">
        <title>Genome-scale phylogeny and comparative genomics of the fungal order Sordariales.</title>
        <authorList>
            <person name="Hensen N."/>
            <person name="Bonometti L."/>
            <person name="Westerberg I."/>
            <person name="Brannstrom I.O."/>
            <person name="Guillou S."/>
            <person name="Cros-Aarteil S."/>
            <person name="Calhoun S."/>
            <person name="Haridas S."/>
            <person name="Kuo A."/>
            <person name="Mondo S."/>
            <person name="Pangilinan J."/>
            <person name="Riley R."/>
            <person name="LaButti K."/>
            <person name="Andreopoulos B."/>
            <person name="Lipzen A."/>
            <person name="Chen C."/>
            <person name="Yan M."/>
            <person name="Daum C."/>
            <person name="Ng V."/>
            <person name="Clum A."/>
            <person name="Steindorff A."/>
            <person name="Ohm R.A."/>
            <person name="Martin F."/>
            <person name="Silar P."/>
            <person name="Natvig D.O."/>
            <person name="Lalanne C."/>
            <person name="Gautier V."/>
            <person name="Ament-Velasquez S.L."/>
            <person name="Kruys A."/>
            <person name="Hutchinson M.I."/>
            <person name="Powell A.J."/>
            <person name="Barry K."/>
            <person name="Miller A.N."/>
            <person name="Grigoriev I.V."/>
            <person name="Debuchy R."/>
            <person name="Gladieux P."/>
            <person name="Hiltunen Thoren M."/>
            <person name="Johannesson H."/>
        </authorList>
    </citation>
    <scope>NUCLEOTIDE SEQUENCE [LARGE SCALE GENOMIC DNA]</scope>
    <source>
        <strain evidence="1 2">FGSC 10403</strain>
    </source>
</reference>
<accession>A0AAJ0MMV5</accession>
<dbReference type="AlphaFoldDB" id="A0AAJ0MMV5"/>
<proteinExistence type="predicted"/>
<dbReference type="RefSeq" id="XP_062689297.1">
    <property type="nucleotide sequence ID" value="XM_062838398.1"/>
</dbReference>
<sequence length="208" mass="23363">MTRGREKGGVGRDRFGLLAQAVMSRLRRAVNVLLARRRYEQLVYSMFVNTYYLVFVQSLGRLSYPSASEPRGPDPLWFPSTTSISPLLIAVRGPLLISGSIIGRTKSSPADKRTNLLSQLQVTTRGHSRKKPLPILRKQYTCDPNPPTLHTSAIEDRWNYVIARYGQHGEQQQQALSKKQEAADDGSEIALGEIFRKIFTPTPIAHCQ</sequence>
<protein>
    <submittedName>
        <fullName evidence="1">Uncharacterized protein</fullName>
    </submittedName>
</protein>
<evidence type="ECO:0000313" key="1">
    <source>
        <dbReference type="EMBL" id="KAK3486740.1"/>
    </source>
</evidence>
<dbReference type="Proteomes" id="UP001285908">
    <property type="component" value="Unassembled WGS sequence"/>
</dbReference>
<dbReference type="GeneID" id="87876020"/>
<organism evidence="1 2">
    <name type="scientific">Neurospora hispaniola</name>
    <dbReference type="NCBI Taxonomy" id="588809"/>
    <lineage>
        <taxon>Eukaryota</taxon>
        <taxon>Fungi</taxon>
        <taxon>Dikarya</taxon>
        <taxon>Ascomycota</taxon>
        <taxon>Pezizomycotina</taxon>
        <taxon>Sordariomycetes</taxon>
        <taxon>Sordariomycetidae</taxon>
        <taxon>Sordariales</taxon>
        <taxon>Sordariaceae</taxon>
        <taxon>Neurospora</taxon>
    </lineage>
</organism>
<comment type="caution">
    <text evidence="1">The sequence shown here is derived from an EMBL/GenBank/DDBJ whole genome shotgun (WGS) entry which is preliminary data.</text>
</comment>